<dbReference type="EMBL" id="VMNF01000009">
    <property type="protein sequence ID" value="TXC01966.1"/>
    <property type="molecule type" value="Genomic_DNA"/>
</dbReference>
<proteinExistence type="predicted"/>
<sequence length="159" mass="17977">MVTRRPYSSPSMNKALKRIQTVGRSVQISAAKPNIAKKIQLQEQVQESEDYEAVYPHGEPVCHLTICNITKDKVVDLTGWEISPSGSAEVHTIQDVQFSPVGGRSSLRVSPKWFPGPGGTIYLRNRENIVVDKVSFYQELVQKSGRLLYFGQTREWTVW</sequence>
<evidence type="ECO:0000313" key="2">
    <source>
        <dbReference type="Proteomes" id="UP000321331"/>
    </source>
</evidence>
<accession>A0A5C6SU37</accession>
<dbReference type="Proteomes" id="UP000321331">
    <property type="component" value="Unassembled WGS sequence"/>
</dbReference>
<reference evidence="1 2" key="1">
    <citation type="submission" date="2019-07" db="EMBL/GenBank/DDBJ databases">
        <title>The First High-Quality Draft Genome Sequence of the Causal Agent of the Current Panama Disease Epidemic.</title>
        <authorList>
            <person name="Warmington R.J."/>
            <person name="Kay W."/>
            <person name="Jeffries A."/>
            <person name="Bebber D."/>
            <person name="Moore K."/>
            <person name="Studholme D.J."/>
        </authorList>
    </citation>
    <scope>NUCLEOTIDE SEQUENCE [LARGE SCALE GENOMIC DNA]</scope>
    <source>
        <strain evidence="1 2">TR4</strain>
    </source>
</reference>
<evidence type="ECO:0008006" key="3">
    <source>
        <dbReference type="Google" id="ProtNLM"/>
    </source>
</evidence>
<gene>
    <name evidence="1" type="ORF">FocTR4_00009104</name>
</gene>
<protein>
    <recommendedName>
        <fullName evidence="3">LTD domain-containing protein</fullName>
    </recommendedName>
</protein>
<evidence type="ECO:0000313" key="1">
    <source>
        <dbReference type="EMBL" id="TXC01966.1"/>
    </source>
</evidence>
<dbReference type="AlphaFoldDB" id="A0A5C6SU37"/>
<name>A0A5C6SU37_FUSOC</name>
<organism evidence="1 2">
    <name type="scientific">Fusarium oxysporum f. sp. cubense</name>
    <dbReference type="NCBI Taxonomy" id="61366"/>
    <lineage>
        <taxon>Eukaryota</taxon>
        <taxon>Fungi</taxon>
        <taxon>Dikarya</taxon>
        <taxon>Ascomycota</taxon>
        <taxon>Pezizomycotina</taxon>
        <taxon>Sordariomycetes</taxon>
        <taxon>Hypocreomycetidae</taxon>
        <taxon>Hypocreales</taxon>
        <taxon>Nectriaceae</taxon>
        <taxon>Fusarium</taxon>
        <taxon>Fusarium oxysporum species complex</taxon>
    </lineage>
</organism>
<comment type="caution">
    <text evidence="1">The sequence shown here is derived from an EMBL/GenBank/DDBJ whole genome shotgun (WGS) entry which is preliminary data.</text>
</comment>